<organism evidence="1 2">
    <name type="scientific">Pluteus cervinus</name>
    <dbReference type="NCBI Taxonomy" id="181527"/>
    <lineage>
        <taxon>Eukaryota</taxon>
        <taxon>Fungi</taxon>
        <taxon>Dikarya</taxon>
        <taxon>Basidiomycota</taxon>
        <taxon>Agaricomycotina</taxon>
        <taxon>Agaricomycetes</taxon>
        <taxon>Agaricomycetidae</taxon>
        <taxon>Agaricales</taxon>
        <taxon>Pluteineae</taxon>
        <taxon>Pluteaceae</taxon>
        <taxon>Pluteus</taxon>
    </lineage>
</organism>
<protein>
    <submittedName>
        <fullName evidence="1">Uncharacterized protein</fullName>
    </submittedName>
</protein>
<feature type="non-terminal residue" evidence="1">
    <location>
        <position position="1"/>
    </location>
</feature>
<dbReference type="EMBL" id="ML209169">
    <property type="protein sequence ID" value="TFK58855.1"/>
    <property type="molecule type" value="Genomic_DNA"/>
</dbReference>
<proteinExistence type="predicted"/>
<accession>A0ACD2ZZI9</accession>
<dbReference type="Proteomes" id="UP000308600">
    <property type="component" value="Unassembled WGS sequence"/>
</dbReference>
<name>A0ACD2ZZI9_9AGAR</name>
<evidence type="ECO:0000313" key="1">
    <source>
        <dbReference type="EMBL" id="TFK58855.1"/>
    </source>
</evidence>
<gene>
    <name evidence="1" type="ORF">BDN72DRAFT_851569</name>
</gene>
<sequence length="77" mass="8636">DLYNWVLSGCSIVSLLAYLSRLYTQESLFLDSKLAIAVSSTNHLHQMPLHSTSSFSTESTTFDCLTPTRFPSTNEEM</sequence>
<reference evidence="1 2" key="1">
    <citation type="journal article" date="2019" name="Nat. Ecol. Evol.">
        <title>Megaphylogeny resolves global patterns of mushroom evolution.</title>
        <authorList>
            <person name="Varga T."/>
            <person name="Krizsan K."/>
            <person name="Foldi C."/>
            <person name="Dima B."/>
            <person name="Sanchez-Garcia M."/>
            <person name="Sanchez-Ramirez S."/>
            <person name="Szollosi G.J."/>
            <person name="Szarkandi J.G."/>
            <person name="Papp V."/>
            <person name="Albert L."/>
            <person name="Andreopoulos W."/>
            <person name="Angelini C."/>
            <person name="Antonin V."/>
            <person name="Barry K.W."/>
            <person name="Bougher N.L."/>
            <person name="Buchanan P."/>
            <person name="Buyck B."/>
            <person name="Bense V."/>
            <person name="Catcheside P."/>
            <person name="Chovatia M."/>
            <person name="Cooper J."/>
            <person name="Damon W."/>
            <person name="Desjardin D."/>
            <person name="Finy P."/>
            <person name="Geml J."/>
            <person name="Haridas S."/>
            <person name="Hughes K."/>
            <person name="Justo A."/>
            <person name="Karasinski D."/>
            <person name="Kautmanova I."/>
            <person name="Kiss B."/>
            <person name="Kocsube S."/>
            <person name="Kotiranta H."/>
            <person name="LaButti K.M."/>
            <person name="Lechner B.E."/>
            <person name="Liimatainen K."/>
            <person name="Lipzen A."/>
            <person name="Lukacs Z."/>
            <person name="Mihaltcheva S."/>
            <person name="Morgado L.N."/>
            <person name="Niskanen T."/>
            <person name="Noordeloos M.E."/>
            <person name="Ohm R.A."/>
            <person name="Ortiz-Santana B."/>
            <person name="Ovrebo C."/>
            <person name="Racz N."/>
            <person name="Riley R."/>
            <person name="Savchenko A."/>
            <person name="Shiryaev A."/>
            <person name="Soop K."/>
            <person name="Spirin V."/>
            <person name="Szebenyi C."/>
            <person name="Tomsovsky M."/>
            <person name="Tulloss R.E."/>
            <person name="Uehling J."/>
            <person name="Grigoriev I.V."/>
            <person name="Vagvolgyi C."/>
            <person name="Papp T."/>
            <person name="Martin F.M."/>
            <person name="Miettinen O."/>
            <person name="Hibbett D.S."/>
            <person name="Nagy L.G."/>
        </authorList>
    </citation>
    <scope>NUCLEOTIDE SEQUENCE [LARGE SCALE GENOMIC DNA]</scope>
    <source>
        <strain evidence="1 2">NL-1719</strain>
    </source>
</reference>
<keyword evidence="2" id="KW-1185">Reference proteome</keyword>
<evidence type="ECO:0000313" key="2">
    <source>
        <dbReference type="Proteomes" id="UP000308600"/>
    </source>
</evidence>